<dbReference type="eggNOG" id="arCOG01755">
    <property type="taxonomic scope" value="Archaea"/>
</dbReference>
<dbReference type="InParanoid" id="Q6L001"/>
<dbReference type="PANTHER" id="PTHR10996">
    <property type="entry name" value="2-HYDROXYACID DEHYDROGENASE-RELATED"/>
    <property type="match status" value="1"/>
</dbReference>
<dbReference type="Gene3D" id="3.40.50.720">
    <property type="entry name" value="NAD(P)-binding Rossmann-like Domain"/>
    <property type="match status" value="2"/>
</dbReference>
<dbReference type="Proteomes" id="UP000192315">
    <property type="component" value="Unassembled WGS sequence"/>
</dbReference>
<dbReference type="STRING" id="263820.PTO1116"/>
<dbReference type="PaxDb" id="263820-PTO1116"/>
<accession>Q6L001</accession>
<sequence>MKVSVQVNSYYNNEMSKKLLELCRDITGLDAVPGFDDDAEIILFSGRPVPGKKTKFMQSLSAGVNHLDFSKIPDNIIIASNADAYSIPVAETAIGLMLAWARKICISNYNIHNNNYKRLDYKEYVSLYNKSLGILGYGGIGRRTALIAKSFGMNIYAYSRSYKNDGISSYMEPEDIMKKSDFVLISLPLTKETANSINDKMLSLFRGLAIINVGRAGVVDRNSMLNFLRNHNDKYYLTDVWWNEPIINENIPDNVIITPHSAGMSDNIYQPAVAAIENIKNYINGKPKNIVKRSDYI</sequence>
<reference evidence="6" key="2">
    <citation type="submission" date="2004-02" db="EMBL/GenBank/DDBJ databases">
        <authorList>
            <person name="Fuetterer O."/>
            <person name="Angelov A."/>
            <person name="Liesegang H."/>
            <person name="Gottschalk G."/>
            <person name="Schleper C."/>
            <person name="Schepers B."/>
            <person name="Dock C."/>
            <person name="Antranikian G."/>
            <person name="Liebl W."/>
        </authorList>
    </citation>
    <scope>NUCLEOTIDE SEQUENCE</scope>
    <source>
        <strain evidence="6">DSM 9790</strain>
    </source>
</reference>
<organism evidence="6 8">
    <name type="scientific">Picrophilus torridus (strain ATCC 700027 / DSM 9790 / JCM 10055 / NBRC 100828 / KAW 2/3)</name>
    <dbReference type="NCBI Taxonomy" id="1122961"/>
    <lineage>
        <taxon>Archaea</taxon>
        <taxon>Methanobacteriati</taxon>
        <taxon>Thermoplasmatota</taxon>
        <taxon>Thermoplasmata</taxon>
        <taxon>Thermoplasmatales</taxon>
        <taxon>Picrophilaceae</taxon>
        <taxon>Picrophilus</taxon>
    </lineage>
</organism>
<dbReference type="GO" id="GO:0016618">
    <property type="term" value="F:hydroxypyruvate reductase [NAD(P)H] activity"/>
    <property type="evidence" value="ECO:0007669"/>
    <property type="project" value="TreeGrafter"/>
</dbReference>
<dbReference type="InterPro" id="IPR006140">
    <property type="entry name" value="D-isomer_DH_NAD-bd"/>
</dbReference>
<dbReference type="EMBL" id="FWYE01000003">
    <property type="protein sequence ID" value="SMD31325.1"/>
    <property type="molecule type" value="Genomic_DNA"/>
</dbReference>
<evidence type="ECO:0000256" key="1">
    <source>
        <dbReference type="ARBA" id="ARBA00023002"/>
    </source>
</evidence>
<evidence type="ECO:0000313" key="9">
    <source>
        <dbReference type="Proteomes" id="UP000192315"/>
    </source>
</evidence>
<dbReference type="GO" id="GO:0051287">
    <property type="term" value="F:NAD binding"/>
    <property type="evidence" value="ECO:0007669"/>
    <property type="project" value="InterPro"/>
</dbReference>
<proteinExistence type="inferred from homology"/>
<accession>A0A8G2FXJ6</accession>
<dbReference type="NCBIfam" id="NF005027">
    <property type="entry name" value="PRK06436.1"/>
    <property type="match status" value="1"/>
</dbReference>
<evidence type="ECO:0000313" key="6">
    <source>
        <dbReference type="EMBL" id="AAT43701.1"/>
    </source>
</evidence>
<evidence type="ECO:0000313" key="8">
    <source>
        <dbReference type="Proteomes" id="UP000000438"/>
    </source>
</evidence>
<dbReference type="AlphaFoldDB" id="Q6L001"/>
<dbReference type="InterPro" id="IPR050223">
    <property type="entry name" value="D-isomer_2-hydroxyacid_DH"/>
</dbReference>
<dbReference type="InterPro" id="IPR036291">
    <property type="entry name" value="NAD(P)-bd_dom_sf"/>
</dbReference>
<keyword evidence="2" id="KW-0520">NAD</keyword>
<dbReference type="SUPFAM" id="SSF52283">
    <property type="entry name" value="Formate/glycerate dehydrogenase catalytic domain-like"/>
    <property type="match status" value="1"/>
</dbReference>
<reference evidence="7 9" key="3">
    <citation type="submission" date="2017-04" db="EMBL/GenBank/DDBJ databases">
        <authorList>
            <person name="Varghese N."/>
            <person name="Submissions S."/>
        </authorList>
    </citation>
    <scope>NUCLEOTIDE SEQUENCE [LARGE SCALE GENOMIC DNA]</scope>
    <source>
        <strain evidence="7 9">DSM 9789</strain>
    </source>
</reference>
<dbReference type="SUPFAM" id="SSF51735">
    <property type="entry name" value="NAD(P)-binding Rossmann-fold domains"/>
    <property type="match status" value="1"/>
</dbReference>
<evidence type="ECO:0000259" key="5">
    <source>
        <dbReference type="Pfam" id="PF02826"/>
    </source>
</evidence>
<comment type="similarity">
    <text evidence="3">Belongs to the D-isomer specific 2-hydroxyacid dehydrogenase family.</text>
</comment>
<dbReference type="Pfam" id="PF00389">
    <property type="entry name" value="2-Hacid_dh"/>
    <property type="match status" value="1"/>
</dbReference>
<reference evidence="6 8" key="1">
    <citation type="journal article" date="2004" name="Proc. Natl. Acad. Sci. U.S.A.">
        <title>Genome sequence of Picrophilus torridus and its implications for life around pH 0.</title>
        <authorList>
            <person name="Futterer O."/>
            <person name="Angelov A."/>
            <person name="Liesegang H."/>
            <person name="Gottschalk G."/>
            <person name="Schleper C."/>
            <person name="Schepers B."/>
            <person name="Dock C."/>
            <person name="Antranikian G."/>
            <person name="Liebl W."/>
        </authorList>
    </citation>
    <scope>NUCLEOTIDE SEQUENCE [LARGE SCALE GENOMIC DNA]</scope>
    <source>
        <strain evidence="8">ATCC 700027 / DSM 9790 / JCM 10055 / NBRC 100828</strain>
        <strain evidence="6">DSM 9790</strain>
    </source>
</reference>
<feature type="domain" description="D-isomer specific 2-hydroxyacid dehydrogenase catalytic" evidence="4">
    <location>
        <begin position="19"/>
        <end position="291"/>
    </location>
</feature>
<dbReference type="FunCoup" id="Q6L001">
    <property type="interactions" value="120"/>
</dbReference>
<gene>
    <name evidence="6" type="ordered locus">PTO1116</name>
    <name evidence="7" type="ORF">SAMN02745355_1253</name>
</gene>
<dbReference type="KEGG" id="pto:PTO1116"/>
<dbReference type="GO" id="GO:0005829">
    <property type="term" value="C:cytosol"/>
    <property type="evidence" value="ECO:0007669"/>
    <property type="project" value="TreeGrafter"/>
</dbReference>
<dbReference type="GeneID" id="2844624"/>
<protein>
    <submittedName>
        <fullName evidence="6">2-hydroxyacid dehydrogenase homolog</fullName>
        <ecNumber evidence="6">1.1.1.-</ecNumber>
    </submittedName>
    <submittedName>
        <fullName evidence="7">Glycerate dehydrogenase</fullName>
    </submittedName>
</protein>
<dbReference type="Pfam" id="PF02826">
    <property type="entry name" value="2-Hacid_dh_C"/>
    <property type="match status" value="1"/>
</dbReference>
<evidence type="ECO:0000259" key="4">
    <source>
        <dbReference type="Pfam" id="PF00389"/>
    </source>
</evidence>
<evidence type="ECO:0000256" key="2">
    <source>
        <dbReference type="ARBA" id="ARBA00023027"/>
    </source>
</evidence>
<evidence type="ECO:0000313" key="7">
    <source>
        <dbReference type="EMBL" id="SMD31325.1"/>
    </source>
</evidence>
<dbReference type="EC" id="1.1.1.-" evidence="6"/>
<dbReference type="PROSITE" id="PS00065">
    <property type="entry name" value="D_2_HYDROXYACID_DH_1"/>
    <property type="match status" value="1"/>
</dbReference>
<dbReference type="Proteomes" id="UP000000438">
    <property type="component" value="Chromosome"/>
</dbReference>
<dbReference type="EMBL" id="AE017261">
    <property type="protein sequence ID" value="AAT43701.1"/>
    <property type="molecule type" value="Genomic_DNA"/>
</dbReference>
<dbReference type="InterPro" id="IPR029752">
    <property type="entry name" value="D-isomer_DH_CS1"/>
</dbReference>
<name>Q6L001_PICTO</name>
<dbReference type="OrthoDB" id="34275at2157"/>
<dbReference type="HOGENOM" id="CLU_019796_1_0_2"/>
<dbReference type="RefSeq" id="WP_011177917.1">
    <property type="nucleotide sequence ID" value="NC_005877.1"/>
</dbReference>
<dbReference type="PANTHER" id="PTHR10996:SF178">
    <property type="entry name" value="2-HYDROXYACID DEHYDROGENASE YGL185C-RELATED"/>
    <property type="match status" value="1"/>
</dbReference>
<evidence type="ECO:0000256" key="3">
    <source>
        <dbReference type="RuleBase" id="RU003719"/>
    </source>
</evidence>
<dbReference type="InterPro" id="IPR006139">
    <property type="entry name" value="D-isomer_2_OHA_DH_cat_dom"/>
</dbReference>
<keyword evidence="1 3" id="KW-0560">Oxidoreductase</keyword>
<keyword evidence="9" id="KW-1185">Reference proteome</keyword>
<feature type="domain" description="D-isomer specific 2-hydroxyacid dehydrogenase NAD-binding" evidence="5">
    <location>
        <begin position="94"/>
        <end position="262"/>
    </location>
</feature>
<dbReference type="GO" id="GO:0030267">
    <property type="term" value="F:glyoxylate reductase (NADPH) activity"/>
    <property type="evidence" value="ECO:0007669"/>
    <property type="project" value="TreeGrafter"/>
</dbReference>